<name>A0AAD6IPB3_DREDA</name>
<keyword evidence="1" id="KW-1133">Transmembrane helix</keyword>
<organism evidence="2 3">
    <name type="scientific">Drechslerella dactyloides</name>
    <name type="common">Nematode-trapping fungus</name>
    <name type="synonym">Arthrobotrys dactyloides</name>
    <dbReference type="NCBI Taxonomy" id="74499"/>
    <lineage>
        <taxon>Eukaryota</taxon>
        <taxon>Fungi</taxon>
        <taxon>Dikarya</taxon>
        <taxon>Ascomycota</taxon>
        <taxon>Pezizomycotina</taxon>
        <taxon>Orbiliomycetes</taxon>
        <taxon>Orbiliales</taxon>
        <taxon>Orbiliaceae</taxon>
        <taxon>Drechslerella</taxon>
    </lineage>
</organism>
<protein>
    <submittedName>
        <fullName evidence="2">Uncharacterized protein</fullName>
    </submittedName>
</protein>
<dbReference type="AlphaFoldDB" id="A0AAD6IPB3"/>
<accession>A0AAD6IPB3</accession>
<keyword evidence="3" id="KW-1185">Reference proteome</keyword>
<comment type="caution">
    <text evidence="2">The sequence shown here is derived from an EMBL/GenBank/DDBJ whole genome shotgun (WGS) entry which is preliminary data.</text>
</comment>
<keyword evidence="1" id="KW-0812">Transmembrane</keyword>
<dbReference type="Proteomes" id="UP001221413">
    <property type="component" value="Unassembled WGS sequence"/>
</dbReference>
<proteinExistence type="predicted"/>
<gene>
    <name evidence="2" type="ORF">Dda_9433</name>
</gene>
<keyword evidence="1" id="KW-0472">Membrane</keyword>
<feature type="transmembrane region" description="Helical" evidence="1">
    <location>
        <begin position="317"/>
        <end position="338"/>
    </location>
</feature>
<evidence type="ECO:0000313" key="3">
    <source>
        <dbReference type="Proteomes" id="UP001221413"/>
    </source>
</evidence>
<evidence type="ECO:0000256" key="1">
    <source>
        <dbReference type="SAM" id="Phobius"/>
    </source>
</evidence>
<sequence>MEMLLSFHEYDQHANECDNCCSALVNLQRRLPRCDLGMRLAENISLAIDWYATATFGDYETIFLQVFDSSARTLLLDFIQAGSGQVVEAKETTTAPLQESAPSQTLAIEPLGIVSSFLGLERETSIGQQGMRSIQRLSNVSPRGYNSLEKELGNRLEEKYDFYPDFPNHMDLLNLGIQTFIELNSEKPSYPTAPREIYSVLYLCGGINQTLLHQNSERRRAESFARELKDWRNIIKSDGERSAFERVVQIRRHSQYLQSQRQSSRLLRNIDNETSSQHIPLFEDRIEAGTATSSSKRRLSKIASPTTAKSSNPIAKAMLWMQLFASMIFTTLAAYFSLSHRTTNILALFFTGDDPETLNSSQTINNNSTHLPKNLAWTSSPSIKFMDKARHYIISRFKSPEYSVFSYAIDVAADSLSYGWISTVNGIETLLLQMAKVRS</sequence>
<dbReference type="EMBL" id="JAQGDS010000019">
    <property type="protein sequence ID" value="KAJ6255823.1"/>
    <property type="molecule type" value="Genomic_DNA"/>
</dbReference>
<evidence type="ECO:0000313" key="2">
    <source>
        <dbReference type="EMBL" id="KAJ6255823.1"/>
    </source>
</evidence>
<reference evidence="2" key="1">
    <citation type="submission" date="2023-01" db="EMBL/GenBank/DDBJ databases">
        <title>The chitinases involved in constricting ring structure development in the nematode-trapping fungus Drechslerella dactyloides.</title>
        <authorList>
            <person name="Wang R."/>
            <person name="Zhang L."/>
            <person name="Tang P."/>
            <person name="Li S."/>
            <person name="Liang L."/>
        </authorList>
    </citation>
    <scope>NUCLEOTIDE SEQUENCE</scope>
    <source>
        <strain evidence="2">YMF1.00031</strain>
    </source>
</reference>